<reference evidence="1 2" key="1">
    <citation type="journal article" date="2024" name="Nat. Commun.">
        <title>Phylogenomics reveals the evolutionary origins of lichenization in chlorophyte algae.</title>
        <authorList>
            <person name="Puginier C."/>
            <person name="Libourel C."/>
            <person name="Otte J."/>
            <person name="Skaloud P."/>
            <person name="Haon M."/>
            <person name="Grisel S."/>
            <person name="Petersen M."/>
            <person name="Berrin J.G."/>
            <person name="Delaux P.M."/>
            <person name="Dal Grande F."/>
            <person name="Keller J."/>
        </authorList>
    </citation>
    <scope>NUCLEOTIDE SEQUENCE [LARGE SCALE GENOMIC DNA]</scope>
    <source>
        <strain evidence="1 2">SAG 2043</strain>
    </source>
</reference>
<dbReference type="AlphaFoldDB" id="A0AAW1PK42"/>
<dbReference type="Proteomes" id="UP001489004">
    <property type="component" value="Unassembled WGS sequence"/>
</dbReference>
<proteinExistence type="predicted"/>
<accession>A0AAW1PK42</accession>
<evidence type="ECO:0000313" key="2">
    <source>
        <dbReference type="Proteomes" id="UP001489004"/>
    </source>
</evidence>
<keyword evidence="2" id="KW-1185">Reference proteome</keyword>
<evidence type="ECO:0000313" key="1">
    <source>
        <dbReference type="EMBL" id="KAK9808912.1"/>
    </source>
</evidence>
<dbReference type="EMBL" id="JALJOR010000011">
    <property type="protein sequence ID" value="KAK9808912.1"/>
    <property type="molecule type" value="Genomic_DNA"/>
</dbReference>
<gene>
    <name evidence="1" type="ORF">WJX72_006335</name>
</gene>
<protein>
    <submittedName>
        <fullName evidence="1">Uncharacterized protein</fullName>
    </submittedName>
</protein>
<sequence length="148" mass="16555">MGCKNSLKQLCAFDLAGDDVQRAGYSGPPLVCAAVDFGNLISQMQDRHWLGDGEDLHNVEASLVWQHDPATGMNLPMVMLMATRNIKHAEELSLDWGEECWEVIARTHVIQQAEASWQAHFSLLRVTEACSRAQRVSPQPLLRLGFRL</sequence>
<organism evidence="1 2">
    <name type="scientific">[Myrmecia] bisecta</name>
    <dbReference type="NCBI Taxonomy" id="41462"/>
    <lineage>
        <taxon>Eukaryota</taxon>
        <taxon>Viridiplantae</taxon>
        <taxon>Chlorophyta</taxon>
        <taxon>core chlorophytes</taxon>
        <taxon>Trebouxiophyceae</taxon>
        <taxon>Trebouxiales</taxon>
        <taxon>Trebouxiaceae</taxon>
        <taxon>Myrmecia</taxon>
    </lineage>
</organism>
<name>A0AAW1PK42_9CHLO</name>
<comment type="caution">
    <text evidence="1">The sequence shown here is derived from an EMBL/GenBank/DDBJ whole genome shotgun (WGS) entry which is preliminary data.</text>
</comment>